<evidence type="ECO:0000313" key="4">
    <source>
        <dbReference type="Proteomes" id="UP000502706"/>
    </source>
</evidence>
<dbReference type="GO" id="GO:0008137">
    <property type="term" value="F:NADH dehydrogenase (ubiquinone) activity"/>
    <property type="evidence" value="ECO:0007669"/>
    <property type="project" value="UniProtKB-UniRule"/>
</dbReference>
<dbReference type="Pfam" id="PF00499">
    <property type="entry name" value="Oxidored_q3"/>
    <property type="match status" value="1"/>
</dbReference>
<sequence length="151" mass="15647">MVILFGIMFTQKPQARRFGAIFNGQLWPGVLVAAGVGAFLVYVVSAQGWAGKAPGNGPRDAAELGRILLGVAGGGSEVFALLFVLASVLLMVALVAAIVISYRKHAPASPEEDDVFVGRDRTASREEGALDGLPGPASPPEGSPPLVHRDS</sequence>
<dbReference type="InterPro" id="IPR042106">
    <property type="entry name" value="Nuo/plastoQ_OxRdtase_6_NuoJ"/>
</dbReference>
<comment type="subcellular location">
    <subcellularLocation>
        <location evidence="1">Cell membrane</location>
        <topology evidence="1">Multi-pass membrane protein</topology>
    </subcellularLocation>
</comment>
<evidence type="ECO:0000256" key="1">
    <source>
        <dbReference type="RuleBase" id="RU004429"/>
    </source>
</evidence>
<proteinExistence type="inferred from homology"/>
<protein>
    <recommendedName>
        <fullName evidence="1">NADH-quinone oxidoreductase subunit J</fullName>
        <ecNumber evidence="1">7.1.1.-</ecNumber>
    </recommendedName>
</protein>
<keyword evidence="1" id="KW-0874">Quinone</keyword>
<feature type="region of interest" description="Disordered" evidence="2">
    <location>
        <begin position="126"/>
        <end position="151"/>
    </location>
</feature>
<name>A0A6G8PW48_9ACTN</name>
<organism evidence="3 4">
    <name type="scientific">Rubrobacter marinus</name>
    <dbReference type="NCBI Taxonomy" id="2653852"/>
    <lineage>
        <taxon>Bacteria</taxon>
        <taxon>Bacillati</taxon>
        <taxon>Actinomycetota</taxon>
        <taxon>Rubrobacteria</taxon>
        <taxon>Rubrobacterales</taxon>
        <taxon>Rubrobacteraceae</taxon>
        <taxon>Rubrobacter</taxon>
    </lineage>
</organism>
<dbReference type="AlphaFoldDB" id="A0A6G8PW48"/>
<keyword evidence="4" id="KW-1185">Reference proteome</keyword>
<dbReference type="GO" id="GO:0048038">
    <property type="term" value="F:quinone binding"/>
    <property type="evidence" value="ECO:0007669"/>
    <property type="project" value="UniProtKB-UniRule"/>
</dbReference>
<evidence type="ECO:0000313" key="3">
    <source>
        <dbReference type="EMBL" id="QIN78430.1"/>
    </source>
</evidence>
<dbReference type="EC" id="7.1.1.-" evidence="1"/>
<dbReference type="GO" id="GO:0005886">
    <property type="term" value="C:plasma membrane"/>
    <property type="evidence" value="ECO:0007669"/>
    <property type="project" value="UniProtKB-SubCell"/>
</dbReference>
<keyword evidence="1" id="KW-1003">Cell membrane</keyword>
<dbReference type="EMBL" id="CP045121">
    <property type="protein sequence ID" value="QIN78430.1"/>
    <property type="molecule type" value="Genomic_DNA"/>
</dbReference>
<keyword evidence="1" id="KW-0520">NAD</keyword>
<dbReference type="RefSeq" id="WP_166396104.1">
    <property type="nucleotide sequence ID" value="NZ_CP045121.1"/>
</dbReference>
<gene>
    <name evidence="3" type="ORF">GBA65_07715</name>
</gene>
<keyword evidence="1" id="KW-0812">Transmembrane</keyword>
<dbReference type="Proteomes" id="UP000502706">
    <property type="component" value="Chromosome"/>
</dbReference>
<feature type="transmembrane region" description="Helical" evidence="1">
    <location>
        <begin position="78"/>
        <end position="100"/>
    </location>
</feature>
<keyword evidence="1" id="KW-1133">Transmembrane helix</keyword>
<accession>A0A6G8PW48</accession>
<keyword evidence="1" id="KW-0472">Membrane</keyword>
<feature type="transmembrane region" description="Helical" evidence="1">
    <location>
        <begin position="21"/>
        <end position="44"/>
    </location>
</feature>
<evidence type="ECO:0000256" key="2">
    <source>
        <dbReference type="SAM" id="MobiDB-lite"/>
    </source>
</evidence>
<comment type="catalytic activity">
    <reaction evidence="1">
        <text>a quinone + NADH + 5 H(+)(in) = a quinol + NAD(+) + 4 H(+)(out)</text>
        <dbReference type="Rhea" id="RHEA:57888"/>
        <dbReference type="ChEBI" id="CHEBI:15378"/>
        <dbReference type="ChEBI" id="CHEBI:24646"/>
        <dbReference type="ChEBI" id="CHEBI:57540"/>
        <dbReference type="ChEBI" id="CHEBI:57945"/>
        <dbReference type="ChEBI" id="CHEBI:132124"/>
    </reaction>
</comment>
<comment type="caution">
    <text evidence="1">Lacks conserved residue(s) required for the propagation of feature annotation.</text>
</comment>
<comment type="function">
    <text evidence="1">NDH-1 shuttles electrons from NADH, via FMN and iron-sulfur (Fe-S) centers, to quinones in the respiratory chain. Couples the redox reaction to proton translocation (for every two electrons transferred, four hydrogen ions are translocated across the cytoplasmic membrane), and thus conserves the redox energy in a proton gradient.</text>
</comment>
<comment type="similarity">
    <text evidence="1">Belongs to the complex I subunit 6 family.</text>
</comment>
<dbReference type="InterPro" id="IPR001457">
    <property type="entry name" value="NADH_UbQ/plastoQ_OxRdtase_su6"/>
</dbReference>
<dbReference type="KEGG" id="rmar:GBA65_07715"/>
<reference evidence="3 4" key="1">
    <citation type="submission" date="2019-10" db="EMBL/GenBank/DDBJ databases">
        <title>Rubrobacter sp nov SCSIO 52915 isolated from a deep-sea sediment in the South China Sea.</title>
        <authorList>
            <person name="Chen R.W."/>
        </authorList>
    </citation>
    <scope>NUCLEOTIDE SEQUENCE [LARGE SCALE GENOMIC DNA]</scope>
    <source>
        <strain evidence="3 4">SCSIO 52915</strain>
    </source>
</reference>
<dbReference type="Gene3D" id="1.20.120.1200">
    <property type="entry name" value="NADH-ubiquinone/plastoquinone oxidoreductase chain 6, subunit NuoJ"/>
    <property type="match status" value="1"/>
</dbReference>